<proteinExistence type="predicted"/>
<protein>
    <submittedName>
        <fullName evidence="1">Uncharacterized protein</fullName>
    </submittedName>
</protein>
<gene>
    <name evidence="1" type="ORF">AT728_18970</name>
</gene>
<dbReference type="AlphaFoldDB" id="A0A0W7X6B2"/>
<evidence type="ECO:0000313" key="1">
    <source>
        <dbReference type="EMBL" id="KUF18431.1"/>
    </source>
</evidence>
<dbReference type="STRING" id="1765722.AT728_18970"/>
<reference evidence="1 2" key="1">
    <citation type="submission" date="2015-12" db="EMBL/GenBank/DDBJ databases">
        <title>Draft genome sequence of Streptomyces silvensis ATCC 53525, a producer of novel hormone antagonists.</title>
        <authorList>
            <person name="Johnston C.W."/>
            <person name="Li Y."/>
            <person name="Magarvey N.A."/>
        </authorList>
    </citation>
    <scope>NUCLEOTIDE SEQUENCE [LARGE SCALE GENOMIC DNA]</scope>
    <source>
        <strain evidence="1 2">ATCC 53525</strain>
    </source>
</reference>
<dbReference type="EMBL" id="LOCL01000030">
    <property type="protein sequence ID" value="KUF18431.1"/>
    <property type="molecule type" value="Genomic_DNA"/>
</dbReference>
<name>A0A0W7X6B2_9ACTN</name>
<keyword evidence="2" id="KW-1185">Reference proteome</keyword>
<evidence type="ECO:0000313" key="2">
    <source>
        <dbReference type="Proteomes" id="UP000054804"/>
    </source>
</evidence>
<dbReference type="Proteomes" id="UP000054804">
    <property type="component" value="Unassembled WGS sequence"/>
</dbReference>
<organism evidence="1 2">
    <name type="scientific">Streptomyces silvensis</name>
    <dbReference type="NCBI Taxonomy" id="1765722"/>
    <lineage>
        <taxon>Bacteria</taxon>
        <taxon>Bacillati</taxon>
        <taxon>Actinomycetota</taxon>
        <taxon>Actinomycetes</taxon>
        <taxon>Kitasatosporales</taxon>
        <taxon>Streptomycetaceae</taxon>
        <taxon>Streptomyces</taxon>
    </lineage>
</organism>
<comment type="caution">
    <text evidence="1">The sequence shown here is derived from an EMBL/GenBank/DDBJ whole genome shotgun (WGS) entry which is preliminary data.</text>
</comment>
<accession>A0A0W7X6B2</accession>
<sequence length="140" mass="15264">MATGAGRTTQHTTPALETTMTDQLALDIPTQPPAPDRWGVVVDEVLLNSLRTAAGAWWAVQSAHFYRSGKLRHLVALPIGGVTEIGPLDLDDAEFARDHLIESGVHPRAVTARRWTEQPHLPGCRKAKPCRLCRTTDSAP</sequence>